<feature type="repeat" description="WD" evidence="5">
    <location>
        <begin position="165"/>
        <end position="206"/>
    </location>
</feature>
<dbReference type="GO" id="GO:0003714">
    <property type="term" value="F:transcription corepressor activity"/>
    <property type="evidence" value="ECO:0007669"/>
    <property type="project" value="InterPro"/>
</dbReference>
<keyword evidence="2 5" id="KW-0853">WD repeat</keyword>
<feature type="non-terminal residue" evidence="6">
    <location>
        <position position="1"/>
    </location>
</feature>
<dbReference type="PANTHER" id="PTHR22846">
    <property type="entry name" value="WD40 REPEAT PROTEIN"/>
    <property type="match status" value="1"/>
</dbReference>
<organism evidence="6 7">
    <name type="scientific">Dimargaris cristalligena</name>
    <dbReference type="NCBI Taxonomy" id="215637"/>
    <lineage>
        <taxon>Eukaryota</taxon>
        <taxon>Fungi</taxon>
        <taxon>Fungi incertae sedis</taxon>
        <taxon>Zoopagomycota</taxon>
        <taxon>Kickxellomycotina</taxon>
        <taxon>Dimargaritomycetes</taxon>
        <taxon>Dimargaritales</taxon>
        <taxon>Dimargaritaceae</taxon>
        <taxon>Dimargaris</taxon>
    </lineage>
</organism>
<proteinExistence type="predicted"/>
<protein>
    <submittedName>
        <fullName evidence="6">WD40-repeat-containing domain protein</fullName>
    </submittedName>
</protein>
<dbReference type="PRINTS" id="PR00320">
    <property type="entry name" value="GPROTEINBRPT"/>
</dbReference>
<evidence type="ECO:0000256" key="5">
    <source>
        <dbReference type="PROSITE-ProRule" id="PRU00221"/>
    </source>
</evidence>
<dbReference type="Proteomes" id="UP000268162">
    <property type="component" value="Unassembled WGS sequence"/>
</dbReference>
<feature type="repeat" description="WD" evidence="5">
    <location>
        <begin position="82"/>
        <end position="123"/>
    </location>
</feature>
<dbReference type="Gene3D" id="2.130.10.10">
    <property type="entry name" value="YVTN repeat-like/Quinoprotein amine dehydrogenase"/>
    <property type="match status" value="1"/>
</dbReference>
<feature type="repeat" description="WD" evidence="5">
    <location>
        <begin position="256"/>
        <end position="297"/>
    </location>
</feature>
<dbReference type="EMBL" id="ML002297">
    <property type="protein sequence ID" value="RKP39118.1"/>
    <property type="molecule type" value="Genomic_DNA"/>
</dbReference>
<reference evidence="7" key="1">
    <citation type="journal article" date="2018" name="Nat. Microbiol.">
        <title>Leveraging single-cell genomics to expand the fungal tree of life.</title>
        <authorList>
            <person name="Ahrendt S.R."/>
            <person name="Quandt C.A."/>
            <person name="Ciobanu D."/>
            <person name="Clum A."/>
            <person name="Salamov A."/>
            <person name="Andreopoulos B."/>
            <person name="Cheng J.F."/>
            <person name="Woyke T."/>
            <person name="Pelin A."/>
            <person name="Henrissat B."/>
            <person name="Reynolds N.K."/>
            <person name="Benny G.L."/>
            <person name="Smith M.E."/>
            <person name="James T.Y."/>
            <person name="Grigoriev I.V."/>
        </authorList>
    </citation>
    <scope>NUCLEOTIDE SEQUENCE [LARGE SCALE GENOMIC DNA]</scope>
    <source>
        <strain evidence="7">RSA 468</strain>
    </source>
</reference>
<dbReference type="AlphaFoldDB" id="A0A4Q0A079"/>
<name>A0A4Q0A079_9FUNG</name>
<dbReference type="CDD" id="cd00200">
    <property type="entry name" value="WD40"/>
    <property type="match status" value="1"/>
</dbReference>
<dbReference type="SMART" id="SM00320">
    <property type="entry name" value="WD40"/>
    <property type="match status" value="7"/>
</dbReference>
<dbReference type="InterPro" id="IPR045183">
    <property type="entry name" value="Ebi-like"/>
</dbReference>
<gene>
    <name evidence="6" type="ORF">BJ085DRAFT_17405</name>
</gene>
<keyword evidence="7" id="KW-1185">Reference proteome</keyword>
<accession>A0A4Q0A079</accession>
<feature type="repeat" description="WD" evidence="5">
    <location>
        <begin position="207"/>
        <end position="255"/>
    </location>
</feature>
<dbReference type="InterPro" id="IPR001680">
    <property type="entry name" value="WD40_rpt"/>
</dbReference>
<dbReference type="Pfam" id="PF00400">
    <property type="entry name" value="WD40"/>
    <property type="match status" value="6"/>
</dbReference>
<evidence type="ECO:0000256" key="2">
    <source>
        <dbReference type="ARBA" id="ARBA00022574"/>
    </source>
</evidence>
<dbReference type="PROSITE" id="PS50294">
    <property type="entry name" value="WD_REPEATS_REGION"/>
    <property type="match status" value="5"/>
</dbReference>
<dbReference type="GO" id="GO:0006357">
    <property type="term" value="P:regulation of transcription by RNA polymerase II"/>
    <property type="evidence" value="ECO:0007669"/>
    <property type="project" value="TreeGrafter"/>
</dbReference>
<dbReference type="SUPFAM" id="SSF50978">
    <property type="entry name" value="WD40 repeat-like"/>
    <property type="match status" value="1"/>
</dbReference>
<sequence length="337" mass="36283">PILTCALRSRSNDFTARIWSLGSDPHQLEGTPILLNHASTSEQDLHYVTTLDWDPSGNYLATGSFDGHCRIWTLQGDLRYTLQAGKGPVLALKWGPRGKSLVGTSADAGVKLWDSLTGELRAEYLDHQGAVLDVHWITAGMFATCSNDTKILIYSSDQSAPLHSLVGHTGGVHAVRSDPTGRYLASASEDHTARIWSLADGQTQAILTGHSQDVYALEWCPVAKLSDSVPSLLATCSSDHTVRVWDATAAACLFVLDRCAEPVLGLSFSPNGQYLATGSLDHSVHVWSTTSGQLVKQYDYPSSVLGLQWSPTGDYIACCLVDTTTSILDGHMKPVGT</sequence>
<feature type="repeat" description="WD" evidence="5">
    <location>
        <begin position="48"/>
        <end position="75"/>
    </location>
</feature>
<dbReference type="PROSITE" id="PS50082">
    <property type="entry name" value="WD_REPEATS_2"/>
    <property type="match status" value="5"/>
</dbReference>
<evidence type="ECO:0000313" key="6">
    <source>
        <dbReference type="EMBL" id="RKP39118.1"/>
    </source>
</evidence>
<dbReference type="PANTHER" id="PTHR22846:SF2">
    <property type="entry name" value="F-BOX-LIKE_WD REPEAT-CONTAINING PROTEIN EBI"/>
    <property type="match status" value="1"/>
</dbReference>
<dbReference type="InterPro" id="IPR015943">
    <property type="entry name" value="WD40/YVTN_repeat-like_dom_sf"/>
</dbReference>
<keyword evidence="4" id="KW-0539">Nucleus</keyword>
<dbReference type="GO" id="GO:0034967">
    <property type="term" value="C:Set3 complex"/>
    <property type="evidence" value="ECO:0007669"/>
    <property type="project" value="TreeGrafter"/>
</dbReference>
<keyword evidence="3" id="KW-0677">Repeat</keyword>
<dbReference type="InterPro" id="IPR036322">
    <property type="entry name" value="WD40_repeat_dom_sf"/>
</dbReference>
<comment type="subcellular location">
    <subcellularLocation>
        <location evidence="1">Nucleus</location>
    </subcellularLocation>
</comment>
<evidence type="ECO:0000256" key="4">
    <source>
        <dbReference type="ARBA" id="ARBA00023242"/>
    </source>
</evidence>
<evidence type="ECO:0000256" key="3">
    <source>
        <dbReference type="ARBA" id="ARBA00022737"/>
    </source>
</evidence>
<evidence type="ECO:0000313" key="7">
    <source>
        <dbReference type="Proteomes" id="UP000268162"/>
    </source>
</evidence>
<evidence type="ECO:0000256" key="1">
    <source>
        <dbReference type="ARBA" id="ARBA00004123"/>
    </source>
</evidence>
<dbReference type="InterPro" id="IPR020472">
    <property type="entry name" value="WD40_PAC1"/>
</dbReference>
<dbReference type="STRING" id="215637.A0A4Q0A079"/>